<dbReference type="Proteomes" id="UP000225740">
    <property type="component" value="Unassembled WGS sequence"/>
</dbReference>
<name>A0A2G1W6P9_9BACT</name>
<evidence type="ECO:0000313" key="1">
    <source>
        <dbReference type="EMBL" id="PHQ34687.1"/>
    </source>
</evidence>
<dbReference type="RefSeq" id="WP_099261275.1">
    <property type="nucleotide sequence ID" value="NZ_NIZW01000010.1"/>
</dbReference>
<protein>
    <submittedName>
        <fullName evidence="1">Uncharacterized protein</fullName>
    </submittedName>
</protein>
<dbReference type="GeneID" id="90609197"/>
<dbReference type="EMBL" id="NIZW01000010">
    <property type="protein sequence ID" value="PHQ34687.1"/>
    <property type="molecule type" value="Genomic_DNA"/>
</dbReference>
<proteinExistence type="predicted"/>
<comment type="caution">
    <text evidence="1">The sequence shown here is derived from an EMBL/GenBank/DDBJ whole genome shotgun (WGS) entry which is preliminary data.</text>
</comment>
<organism evidence="1 2">
    <name type="scientific">Rhodopirellula bahusiensis</name>
    <dbReference type="NCBI Taxonomy" id="2014065"/>
    <lineage>
        <taxon>Bacteria</taxon>
        <taxon>Pseudomonadati</taxon>
        <taxon>Planctomycetota</taxon>
        <taxon>Planctomycetia</taxon>
        <taxon>Pirellulales</taxon>
        <taxon>Pirellulaceae</taxon>
        <taxon>Rhodopirellula</taxon>
    </lineage>
</organism>
<evidence type="ECO:0000313" key="2">
    <source>
        <dbReference type="Proteomes" id="UP000225740"/>
    </source>
</evidence>
<dbReference type="OrthoDB" id="274836at2"/>
<gene>
    <name evidence="1" type="ORF">CEE69_13945</name>
</gene>
<keyword evidence="2" id="KW-1185">Reference proteome</keyword>
<reference evidence="1 2" key="1">
    <citation type="submission" date="2017-06" db="EMBL/GenBank/DDBJ databases">
        <title>Description of Rhodopirellula bahusiensis sp. nov.</title>
        <authorList>
            <person name="Kizina J."/>
            <person name="Harder J."/>
        </authorList>
    </citation>
    <scope>NUCLEOTIDE SEQUENCE [LARGE SCALE GENOMIC DNA]</scope>
    <source>
        <strain evidence="1 2">SWK21</strain>
    </source>
</reference>
<accession>A0A2G1W6P9</accession>
<dbReference type="AlphaFoldDB" id="A0A2G1W6P9"/>
<sequence>MTLAANQFQRNDWVIYRKHKSSVSPGPRASDVHAAGKGNTYRYVVEKYWVVEEVLDDSQLKICTRRGKRHLVNAGDRSLRKARWWERLLYRGRFEAIDLNSPVSLEDEIGSATN</sequence>